<name>K2RIM0_MACPH</name>
<evidence type="ECO:0000313" key="2">
    <source>
        <dbReference type="EMBL" id="EKG12732.1"/>
    </source>
</evidence>
<accession>K2RIM0</accession>
<dbReference type="EMBL" id="AHHD01000436">
    <property type="protein sequence ID" value="EKG12732.1"/>
    <property type="molecule type" value="Genomic_DNA"/>
</dbReference>
<comment type="caution">
    <text evidence="2">The sequence shown here is derived from an EMBL/GenBank/DDBJ whole genome shotgun (WGS) entry which is preliminary data.</text>
</comment>
<dbReference type="OrthoDB" id="3792586at2759"/>
<feature type="domain" description="Fungal-type protein kinase" evidence="1">
    <location>
        <begin position="1"/>
        <end position="101"/>
    </location>
</feature>
<dbReference type="Pfam" id="PF17667">
    <property type="entry name" value="Pkinase_fungal"/>
    <property type="match status" value="1"/>
</dbReference>
<organism evidence="2 3">
    <name type="scientific">Macrophomina phaseolina (strain MS6)</name>
    <name type="common">Charcoal rot fungus</name>
    <dbReference type="NCBI Taxonomy" id="1126212"/>
    <lineage>
        <taxon>Eukaryota</taxon>
        <taxon>Fungi</taxon>
        <taxon>Dikarya</taxon>
        <taxon>Ascomycota</taxon>
        <taxon>Pezizomycotina</taxon>
        <taxon>Dothideomycetes</taxon>
        <taxon>Dothideomycetes incertae sedis</taxon>
        <taxon>Botryosphaeriales</taxon>
        <taxon>Botryosphaeriaceae</taxon>
        <taxon>Macrophomina</taxon>
    </lineage>
</organism>
<dbReference type="PANTHER" id="PTHR38248">
    <property type="entry name" value="FUNK1 6"/>
    <property type="match status" value="1"/>
</dbReference>
<dbReference type="InterPro" id="IPR040976">
    <property type="entry name" value="Pkinase_fungal"/>
</dbReference>
<gene>
    <name evidence="2" type="ORF">MPH_10145</name>
</gene>
<evidence type="ECO:0000259" key="1">
    <source>
        <dbReference type="Pfam" id="PF17667"/>
    </source>
</evidence>
<dbReference type="PANTHER" id="PTHR38248:SF2">
    <property type="entry name" value="FUNK1 11"/>
    <property type="match status" value="1"/>
</dbReference>
<dbReference type="STRING" id="1126212.K2RIM0"/>
<dbReference type="Proteomes" id="UP000007129">
    <property type="component" value="Unassembled WGS sequence"/>
</dbReference>
<dbReference type="HOGENOM" id="CLU_1825656_0_0_1"/>
<evidence type="ECO:0000313" key="3">
    <source>
        <dbReference type="Proteomes" id="UP000007129"/>
    </source>
</evidence>
<proteinExistence type="predicted"/>
<sequence>MNEEEIGFDPTITEDDGGRYIEIQQNGRAERIYLEKLMNRQRSIASQATTCWKGCARDKPGDELVIKDSWQYEEYPEEGLLLKEAVEPKVNNMARYYRHDPCVFETLWMMSAGMSGEDWMTLTGEIRPGSHDPRRRTMSPV</sequence>
<dbReference type="VEuPathDB" id="FungiDB:MPH_10145"/>
<protein>
    <recommendedName>
        <fullName evidence="1">Fungal-type protein kinase domain-containing protein</fullName>
    </recommendedName>
</protein>
<dbReference type="InParanoid" id="K2RIM0"/>
<reference evidence="2 3" key="1">
    <citation type="journal article" date="2012" name="BMC Genomics">
        <title>Tools to kill: Genome of one of the most destructive plant pathogenic fungi Macrophomina phaseolina.</title>
        <authorList>
            <person name="Islam M.S."/>
            <person name="Haque M.S."/>
            <person name="Islam M.M."/>
            <person name="Emdad E.M."/>
            <person name="Halim A."/>
            <person name="Hossen Q.M.M."/>
            <person name="Hossain M.Z."/>
            <person name="Ahmed B."/>
            <person name="Rahim S."/>
            <person name="Rahman M.S."/>
            <person name="Alam M.M."/>
            <person name="Hou S."/>
            <person name="Wan X."/>
            <person name="Saito J.A."/>
            <person name="Alam M."/>
        </authorList>
    </citation>
    <scope>NUCLEOTIDE SEQUENCE [LARGE SCALE GENOMIC DNA]</scope>
    <source>
        <strain evidence="2 3">MS6</strain>
    </source>
</reference>
<dbReference type="AlphaFoldDB" id="K2RIM0"/>